<evidence type="ECO:0000313" key="1">
    <source>
        <dbReference type="EMBL" id="CAI8610742.1"/>
    </source>
</evidence>
<dbReference type="Proteomes" id="UP001157006">
    <property type="component" value="Chromosome 4"/>
</dbReference>
<accession>A0AAV1AQJ8</accession>
<dbReference type="EMBL" id="OX451739">
    <property type="protein sequence ID" value="CAI8610742.1"/>
    <property type="molecule type" value="Genomic_DNA"/>
</dbReference>
<gene>
    <name evidence="1" type="ORF">VFH_IV196600</name>
</gene>
<dbReference type="AlphaFoldDB" id="A0AAV1AQJ8"/>
<sequence length="211" mass="24146">MSEFVVMLQIRRSHCEEDGESMHRGFEEAVMVMVMKDEGEKTIEDGEKIEILFCDFDDSTKYFQILQLFFPDSTSLQFRFILECSCLIHSHKAEEKKGRIYVKKLIVKDLTEWRTPGSSPTPYEETRGKSGNRHYFCDSLLFRAELVAFVLDLFELCSDLVQASLKPPASSTDFKSRSSSLVISLILPNCFDESELEIPGLEEFTCCSSEG</sequence>
<evidence type="ECO:0000313" key="2">
    <source>
        <dbReference type="Proteomes" id="UP001157006"/>
    </source>
</evidence>
<keyword evidence="2" id="KW-1185">Reference proteome</keyword>
<proteinExistence type="predicted"/>
<protein>
    <submittedName>
        <fullName evidence="1">Uncharacterized protein</fullName>
    </submittedName>
</protein>
<organism evidence="1 2">
    <name type="scientific">Vicia faba</name>
    <name type="common">Broad bean</name>
    <name type="synonym">Faba vulgaris</name>
    <dbReference type="NCBI Taxonomy" id="3906"/>
    <lineage>
        <taxon>Eukaryota</taxon>
        <taxon>Viridiplantae</taxon>
        <taxon>Streptophyta</taxon>
        <taxon>Embryophyta</taxon>
        <taxon>Tracheophyta</taxon>
        <taxon>Spermatophyta</taxon>
        <taxon>Magnoliopsida</taxon>
        <taxon>eudicotyledons</taxon>
        <taxon>Gunneridae</taxon>
        <taxon>Pentapetalae</taxon>
        <taxon>rosids</taxon>
        <taxon>fabids</taxon>
        <taxon>Fabales</taxon>
        <taxon>Fabaceae</taxon>
        <taxon>Papilionoideae</taxon>
        <taxon>50 kb inversion clade</taxon>
        <taxon>NPAAA clade</taxon>
        <taxon>Hologalegina</taxon>
        <taxon>IRL clade</taxon>
        <taxon>Fabeae</taxon>
        <taxon>Vicia</taxon>
    </lineage>
</organism>
<reference evidence="1 2" key="1">
    <citation type="submission" date="2023-01" db="EMBL/GenBank/DDBJ databases">
        <authorList>
            <person name="Kreplak J."/>
        </authorList>
    </citation>
    <scope>NUCLEOTIDE SEQUENCE [LARGE SCALE GENOMIC DNA]</scope>
</reference>
<name>A0AAV1AQJ8_VICFA</name>